<feature type="active site" description="Proton acceptor" evidence="1">
    <location>
        <position position="161"/>
    </location>
</feature>
<dbReference type="InterPro" id="IPR029063">
    <property type="entry name" value="SAM-dependent_MTases_sf"/>
</dbReference>
<dbReference type="GO" id="GO:0070475">
    <property type="term" value="P:rRNA base methylation"/>
    <property type="evidence" value="ECO:0007669"/>
    <property type="project" value="UniProtKB-UniRule"/>
</dbReference>
<keyword evidence="1 2" id="KW-0808">Transferase</keyword>
<dbReference type="AlphaFoldDB" id="A0A511BN63"/>
<dbReference type="EMBL" id="BJVC01000001">
    <property type="protein sequence ID" value="GEL01502.1"/>
    <property type="molecule type" value="Genomic_DNA"/>
</dbReference>
<dbReference type="PANTHER" id="PTHR37426:SF1">
    <property type="entry name" value="RIBOSOMAL RNA LARGE SUBUNIT METHYLTRANSFERASE J"/>
    <property type="match status" value="1"/>
</dbReference>
<dbReference type="HAMAP" id="MF_00934">
    <property type="entry name" value="23SrRNA_methyltr_J"/>
    <property type="match status" value="1"/>
</dbReference>
<keyword evidence="1 2" id="KW-0489">Methyltransferase</keyword>
<dbReference type="PANTHER" id="PTHR37426">
    <property type="entry name" value="RIBOSOMAL RNA LARGE SUBUNIT METHYLTRANSFERASE J"/>
    <property type="match status" value="1"/>
</dbReference>
<dbReference type="RefSeq" id="WP_147092442.1">
    <property type="nucleotide sequence ID" value="NZ_BJVC01000001.1"/>
</dbReference>
<dbReference type="EC" id="2.1.1.266" evidence="1"/>
<feature type="binding site" evidence="1">
    <location>
        <position position="161"/>
    </location>
    <ligand>
        <name>S-adenosyl-L-methionine</name>
        <dbReference type="ChEBI" id="CHEBI:59789"/>
    </ligand>
</feature>
<reference evidence="2 3" key="1">
    <citation type="submission" date="2019-07" db="EMBL/GenBank/DDBJ databases">
        <title>Whole genome shotgun sequence of Swaminathania salitolerans NBRC 104436.</title>
        <authorList>
            <person name="Hosoyama A."/>
            <person name="Uohara A."/>
            <person name="Ohji S."/>
            <person name="Ichikawa N."/>
        </authorList>
    </citation>
    <scope>NUCLEOTIDE SEQUENCE [LARGE SCALE GENOMIC DNA]</scope>
    <source>
        <strain evidence="2 3">NBRC 104436</strain>
    </source>
</reference>
<dbReference type="Proteomes" id="UP000321405">
    <property type="component" value="Unassembled WGS sequence"/>
</dbReference>
<evidence type="ECO:0000313" key="3">
    <source>
        <dbReference type="Proteomes" id="UP000321405"/>
    </source>
</evidence>
<keyword evidence="1" id="KW-0698">rRNA processing</keyword>
<dbReference type="SUPFAM" id="SSF53335">
    <property type="entry name" value="S-adenosyl-L-methionine-dependent methyltransferases"/>
    <property type="match status" value="1"/>
</dbReference>
<dbReference type="OrthoDB" id="9791274at2"/>
<comment type="catalytic activity">
    <reaction evidence="1">
        <text>adenosine(2030) in 23S rRNA + S-adenosyl-L-methionine = N(6)-methyladenosine(2030) in 23S rRNA + S-adenosyl-L-homocysteine + H(+)</text>
        <dbReference type="Rhea" id="RHEA:43736"/>
        <dbReference type="Rhea" id="RHEA-COMP:10668"/>
        <dbReference type="Rhea" id="RHEA-COMP:10669"/>
        <dbReference type="ChEBI" id="CHEBI:15378"/>
        <dbReference type="ChEBI" id="CHEBI:57856"/>
        <dbReference type="ChEBI" id="CHEBI:59789"/>
        <dbReference type="ChEBI" id="CHEBI:74411"/>
        <dbReference type="ChEBI" id="CHEBI:74449"/>
        <dbReference type="EC" id="2.1.1.266"/>
    </reaction>
</comment>
<proteinExistence type="inferred from homology"/>
<feature type="binding site" evidence="1">
    <location>
        <position position="96"/>
    </location>
    <ligand>
        <name>S-adenosyl-L-methionine</name>
        <dbReference type="ChEBI" id="CHEBI:59789"/>
    </ligand>
</feature>
<comment type="subunit">
    <text evidence="1">Monomer.</text>
</comment>
<dbReference type="GO" id="GO:0005829">
    <property type="term" value="C:cytosol"/>
    <property type="evidence" value="ECO:0007669"/>
    <property type="project" value="TreeGrafter"/>
</dbReference>
<dbReference type="Gene3D" id="3.40.50.150">
    <property type="entry name" value="Vaccinia Virus protein VP39"/>
    <property type="match status" value="1"/>
</dbReference>
<comment type="similarity">
    <text evidence="1">Belongs to the RlmJ family.</text>
</comment>
<evidence type="ECO:0000313" key="2">
    <source>
        <dbReference type="EMBL" id="GEL01502.1"/>
    </source>
</evidence>
<feature type="binding site" evidence="1">
    <location>
        <position position="18"/>
    </location>
    <ligand>
        <name>S-adenosyl-L-methionine</name>
        <dbReference type="ChEBI" id="CHEBI:59789"/>
    </ligand>
</feature>
<evidence type="ECO:0000256" key="1">
    <source>
        <dbReference type="HAMAP-Rule" id="MF_00934"/>
    </source>
</evidence>
<feature type="binding site" evidence="1">
    <location>
        <position position="114"/>
    </location>
    <ligand>
        <name>S-adenosyl-L-methionine</name>
        <dbReference type="ChEBI" id="CHEBI:59789"/>
    </ligand>
</feature>
<feature type="binding site" evidence="1">
    <location>
        <begin position="139"/>
        <end position="140"/>
    </location>
    <ligand>
        <name>S-adenosyl-L-methionine</name>
        <dbReference type="ChEBI" id="CHEBI:59789"/>
    </ligand>
</feature>
<keyword evidence="3" id="KW-1185">Reference proteome</keyword>
<dbReference type="GO" id="GO:0036307">
    <property type="term" value="F:23S rRNA (adenine(2030)-N(6))-methyltransferase activity"/>
    <property type="evidence" value="ECO:0007669"/>
    <property type="project" value="UniProtKB-UniRule"/>
</dbReference>
<feature type="site" description="Interaction with substrate rRNA" evidence="1">
    <location>
        <position position="3"/>
    </location>
</feature>
<keyword evidence="1" id="KW-0694">RNA-binding</keyword>
<accession>A0A511BN63</accession>
<sequence length="277" mass="30392">MNYRHAYHAGNFADMMKHGLLLAILRHLQRKPAGFCVLDTHSGCGTYDLGSSEALKTGEWKDGIGRLLAIEETPGPLADYATIVREYGAPARYPGSPAIVASLQRPQDRLICCELHPEDAATLRRSFDGQRQVSVHHRDGYAALKAFLPPRDLKRGLVLIDPPFERGDEFEALARAIVASRTIFPMGIVAAWYPVKHRAPVRAFHDALRSSGLRDIVDCSLTLRPPTDPARLNGCGLIVAGPPWRFEEEASGFLAALLPLLPADAGADWAVTRIVEE</sequence>
<keyword evidence="1" id="KW-0949">S-adenosyl-L-methionine</keyword>
<gene>
    <name evidence="1 2" type="primary">rlmJ</name>
    <name evidence="2" type="ORF">SSA02_06650</name>
</gene>
<dbReference type="Pfam" id="PF04378">
    <property type="entry name" value="RsmJ"/>
    <property type="match status" value="1"/>
</dbReference>
<dbReference type="InterPro" id="IPR007473">
    <property type="entry name" value="RlmJ"/>
</dbReference>
<comment type="caution">
    <text evidence="2">The sequence shown here is derived from an EMBL/GenBank/DDBJ whole genome shotgun (WGS) entry which is preliminary data.</text>
</comment>
<dbReference type="GO" id="GO:0003723">
    <property type="term" value="F:RNA binding"/>
    <property type="evidence" value="ECO:0007669"/>
    <property type="project" value="UniProtKB-UniRule"/>
</dbReference>
<feature type="binding site" evidence="1">
    <location>
        <position position="41"/>
    </location>
    <ligand>
        <name>S-adenosyl-L-methionine</name>
        <dbReference type="ChEBI" id="CHEBI:59789"/>
    </ligand>
</feature>
<protein>
    <recommendedName>
        <fullName evidence="1">Ribosomal RNA large subunit methyltransferase J</fullName>
        <ecNumber evidence="1">2.1.1.266</ecNumber>
    </recommendedName>
    <alternativeName>
        <fullName evidence="1">23S rRNA (adenine(2030)-N6)-methyltransferase</fullName>
    </alternativeName>
    <alternativeName>
        <fullName evidence="1">23S rRNA m6A2030 methyltransferase</fullName>
    </alternativeName>
</protein>
<comment type="function">
    <text evidence="1">Specifically methylates the adenine in position 2030 of 23S rRNA.</text>
</comment>
<name>A0A511BN63_9PROT</name>
<organism evidence="2 3">
    <name type="scientific">Swaminathania salitolerans</name>
    <dbReference type="NCBI Taxonomy" id="182838"/>
    <lineage>
        <taxon>Bacteria</taxon>
        <taxon>Pseudomonadati</taxon>
        <taxon>Pseudomonadota</taxon>
        <taxon>Alphaproteobacteria</taxon>
        <taxon>Acetobacterales</taxon>
        <taxon>Acetobacteraceae</taxon>
        <taxon>Swaminathania</taxon>
    </lineage>
</organism>